<accession>A0A072V8R3</accession>
<sequence length="63" mass="6658">MEALSLPESSSVAGLPVGEGGGGTELSNRVIRVVPIQSCGSTNDSVVRPLTQYPRRVDDRAEF</sequence>
<evidence type="ECO:0000313" key="3">
    <source>
        <dbReference type="EnsemblPlants" id="KEH38384"/>
    </source>
</evidence>
<dbReference type="HOGENOM" id="CLU_2889122_0_0_1"/>
<evidence type="ECO:0000313" key="4">
    <source>
        <dbReference type="Proteomes" id="UP000002051"/>
    </source>
</evidence>
<protein>
    <submittedName>
        <fullName evidence="2 3">Uncharacterized protein</fullName>
    </submittedName>
</protein>
<reference evidence="2 4" key="1">
    <citation type="journal article" date="2011" name="Nature">
        <title>The Medicago genome provides insight into the evolution of rhizobial symbioses.</title>
        <authorList>
            <person name="Young N.D."/>
            <person name="Debelle F."/>
            <person name="Oldroyd G.E."/>
            <person name="Geurts R."/>
            <person name="Cannon S.B."/>
            <person name="Udvardi M.K."/>
            <person name="Benedito V.A."/>
            <person name="Mayer K.F."/>
            <person name="Gouzy J."/>
            <person name="Schoof H."/>
            <person name="Van de Peer Y."/>
            <person name="Proost S."/>
            <person name="Cook D.R."/>
            <person name="Meyers B.C."/>
            <person name="Spannagl M."/>
            <person name="Cheung F."/>
            <person name="De Mita S."/>
            <person name="Krishnakumar V."/>
            <person name="Gundlach H."/>
            <person name="Zhou S."/>
            <person name="Mudge J."/>
            <person name="Bharti A.K."/>
            <person name="Murray J.D."/>
            <person name="Naoumkina M.A."/>
            <person name="Rosen B."/>
            <person name="Silverstein K.A."/>
            <person name="Tang H."/>
            <person name="Rombauts S."/>
            <person name="Zhao P.X."/>
            <person name="Zhou P."/>
            <person name="Barbe V."/>
            <person name="Bardou P."/>
            <person name="Bechner M."/>
            <person name="Bellec A."/>
            <person name="Berger A."/>
            <person name="Berges H."/>
            <person name="Bidwell S."/>
            <person name="Bisseling T."/>
            <person name="Choisne N."/>
            <person name="Couloux A."/>
            <person name="Denny R."/>
            <person name="Deshpande S."/>
            <person name="Dai X."/>
            <person name="Doyle J.J."/>
            <person name="Dudez A.M."/>
            <person name="Farmer A.D."/>
            <person name="Fouteau S."/>
            <person name="Franken C."/>
            <person name="Gibelin C."/>
            <person name="Gish J."/>
            <person name="Goldstein S."/>
            <person name="Gonzalez A.J."/>
            <person name="Green P.J."/>
            <person name="Hallab A."/>
            <person name="Hartog M."/>
            <person name="Hua A."/>
            <person name="Humphray S.J."/>
            <person name="Jeong D.H."/>
            <person name="Jing Y."/>
            <person name="Jocker A."/>
            <person name="Kenton S.M."/>
            <person name="Kim D.J."/>
            <person name="Klee K."/>
            <person name="Lai H."/>
            <person name="Lang C."/>
            <person name="Lin S."/>
            <person name="Macmil S.L."/>
            <person name="Magdelenat G."/>
            <person name="Matthews L."/>
            <person name="McCorrison J."/>
            <person name="Monaghan E.L."/>
            <person name="Mun J.H."/>
            <person name="Najar F.Z."/>
            <person name="Nicholson C."/>
            <person name="Noirot C."/>
            <person name="O'Bleness M."/>
            <person name="Paule C.R."/>
            <person name="Poulain J."/>
            <person name="Prion F."/>
            <person name="Qin B."/>
            <person name="Qu C."/>
            <person name="Retzel E.F."/>
            <person name="Riddle C."/>
            <person name="Sallet E."/>
            <person name="Samain S."/>
            <person name="Samson N."/>
            <person name="Sanders I."/>
            <person name="Saurat O."/>
            <person name="Scarpelli C."/>
            <person name="Schiex T."/>
            <person name="Segurens B."/>
            <person name="Severin A.J."/>
            <person name="Sherrier D.J."/>
            <person name="Shi R."/>
            <person name="Sims S."/>
            <person name="Singer S.R."/>
            <person name="Sinharoy S."/>
            <person name="Sterck L."/>
            <person name="Viollet A."/>
            <person name="Wang B.B."/>
            <person name="Wang K."/>
            <person name="Wang M."/>
            <person name="Wang X."/>
            <person name="Warfsmann J."/>
            <person name="Weissenbach J."/>
            <person name="White D.D."/>
            <person name="White J.D."/>
            <person name="Wiley G.B."/>
            <person name="Wincker P."/>
            <person name="Xing Y."/>
            <person name="Yang L."/>
            <person name="Yao Z."/>
            <person name="Ying F."/>
            <person name="Zhai J."/>
            <person name="Zhou L."/>
            <person name="Zuber A."/>
            <person name="Denarie J."/>
            <person name="Dixon R.A."/>
            <person name="May G.D."/>
            <person name="Schwartz D.C."/>
            <person name="Rogers J."/>
            <person name="Quetier F."/>
            <person name="Town C.D."/>
            <person name="Roe B.A."/>
        </authorList>
    </citation>
    <scope>NUCLEOTIDE SEQUENCE [LARGE SCALE GENOMIC DNA]</scope>
    <source>
        <strain evidence="2">A17</strain>
        <strain evidence="3 4">cv. Jemalong A17</strain>
    </source>
</reference>
<evidence type="ECO:0000313" key="2">
    <source>
        <dbReference type="EMBL" id="KEH38384.1"/>
    </source>
</evidence>
<organism evidence="2 4">
    <name type="scientific">Medicago truncatula</name>
    <name type="common">Barrel medic</name>
    <name type="synonym">Medicago tribuloides</name>
    <dbReference type="NCBI Taxonomy" id="3880"/>
    <lineage>
        <taxon>Eukaryota</taxon>
        <taxon>Viridiplantae</taxon>
        <taxon>Streptophyta</taxon>
        <taxon>Embryophyta</taxon>
        <taxon>Tracheophyta</taxon>
        <taxon>Spermatophyta</taxon>
        <taxon>Magnoliopsida</taxon>
        <taxon>eudicotyledons</taxon>
        <taxon>Gunneridae</taxon>
        <taxon>Pentapetalae</taxon>
        <taxon>rosids</taxon>
        <taxon>fabids</taxon>
        <taxon>Fabales</taxon>
        <taxon>Fabaceae</taxon>
        <taxon>Papilionoideae</taxon>
        <taxon>50 kb inversion clade</taxon>
        <taxon>NPAAA clade</taxon>
        <taxon>Hologalegina</taxon>
        <taxon>IRL clade</taxon>
        <taxon>Trifolieae</taxon>
        <taxon>Medicago</taxon>
    </lineage>
</organism>
<dbReference type="EnsemblPlants" id="KEH38384">
    <property type="protein sequence ID" value="KEH38384"/>
    <property type="gene ID" value="MTR_2g070160"/>
</dbReference>
<name>A0A072V8R3_MEDTR</name>
<dbReference type="Proteomes" id="UP000002051">
    <property type="component" value="Chromosome 2"/>
</dbReference>
<reference evidence="3" key="3">
    <citation type="submission" date="2015-04" db="UniProtKB">
        <authorList>
            <consortium name="EnsemblPlants"/>
        </authorList>
    </citation>
    <scope>IDENTIFICATION</scope>
    <source>
        <strain evidence="3">cv. Jemalong A17</strain>
    </source>
</reference>
<feature type="region of interest" description="Disordered" evidence="1">
    <location>
        <begin position="1"/>
        <end position="24"/>
    </location>
</feature>
<keyword evidence="4" id="KW-1185">Reference proteome</keyword>
<evidence type="ECO:0000256" key="1">
    <source>
        <dbReference type="SAM" id="MobiDB-lite"/>
    </source>
</evidence>
<reference evidence="2 4" key="2">
    <citation type="journal article" date="2014" name="BMC Genomics">
        <title>An improved genome release (version Mt4.0) for the model legume Medicago truncatula.</title>
        <authorList>
            <person name="Tang H."/>
            <person name="Krishnakumar V."/>
            <person name="Bidwell S."/>
            <person name="Rosen B."/>
            <person name="Chan A."/>
            <person name="Zhou S."/>
            <person name="Gentzbittel L."/>
            <person name="Childs K.L."/>
            <person name="Yandell M."/>
            <person name="Gundlach H."/>
            <person name="Mayer K.F."/>
            <person name="Schwartz D.C."/>
            <person name="Town C.D."/>
        </authorList>
    </citation>
    <scope>GENOME REANNOTATION</scope>
    <source>
        <strain evidence="2">A17</strain>
        <strain evidence="3 4">cv. Jemalong A17</strain>
    </source>
</reference>
<gene>
    <name evidence="2" type="ordered locus">MTR_2g070160</name>
</gene>
<dbReference type="EMBL" id="CM001218">
    <property type="protein sequence ID" value="KEH38384.1"/>
    <property type="molecule type" value="Genomic_DNA"/>
</dbReference>
<dbReference type="AlphaFoldDB" id="A0A072V8R3"/>
<proteinExistence type="predicted"/>